<organism evidence="1">
    <name type="scientific">Tanacetum cinerariifolium</name>
    <name type="common">Dalmatian daisy</name>
    <name type="synonym">Chrysanthemum cinerariifolium</name>
    <dbReference type="NCBI Taxonomy" id="118510"/>
    <lineage>
        <taxon>Eukaryota</taxon>
        <taxon>Viridiplantae</taxon>
        <taxon>Streptophyta</taxon>
        <taxon>Embryophyta</taxon>
        <taxon>Tracheophyta</taxon>
        <taxon>Spermatophyta</taxon>
        <taxon>Magnoliopsida</taxon>
        <taxon>eudicotyledons</taxon>
        <taxon>Gunneridae</taxon>
        <taxon>Pentapetalae</taxon>
        <taxon>asterids</taxon>
        <taxon>campanulids</taxon>
        <taxon>Asterales</taxon>
        <taxon>Asteraceae</taxon>
        <taxon>Asteroideae</taxon>
        <taxon>Anthemideae</taxon>
        <taxon>Anthemidinae</taxon>
        <taxon>Tanacetum</taxon>
    </lineage>
</organism>
<name>A0A699TAD0_TANCI</name>
<proteinExistence type="predicted"/>
<protein>
    <submittedName>
        <fullName evidence="1">Reverse transcriptase domain-containing protein</fullName>
    </submittedName>
</protein>
<evidence type="ECO:0000313" key="1">
    <source>
        <dbReference type="EMBL" id="GFD06151.1"/>
    </source>
</evidence>
<keyword evidence="1" id="KW-0695">RNA-directed DNA polymerase</keyword>
<comment type="caution">
    <text evidence="1">The sequence shown here is derived from an EMBL/GenBank/DDBJ whole genome shotgun (WGS) entry which is preliminary data.</text>
</comment>
<feature type="non-terminal residue" evidence="1">
    <location>
        <position position="63"/>
    </location>
</feature>
<dbReference type="GO" id="GO:0003964">
    <property type="term" value="F:RNA-directed DNA polymerase activity"/>
    <property type="evidence" value="ECO:0007669"/>
    <property type="project" value="UniProtKB-KW"/>
</dbReference>
<dbReference type="EMBL" id="BKCJ011222900">
    <property type="protein sequence ID" value="GFD06151.1"/>
    <property type="molecule type" value="Genomic_DNA"/>
</dbReference>
<dbReference type="AlphaFoldDB" id="A0A699TAD0"/>
<accession>A0A699TAD0</accession>
<gene>
    <name evidence="1" type="ORF">Tci_878120</name>
</gene>
<reference evidence="1" key="1">
    <citation type="journal article" date="2019" name="Sci. Rep.">
        <title>Draft genome of Tanacetum cinerariifolium, the natural source of mosquito coil.</title>
        <authorList>
            <person name="Yamashiro T."/>
            <person name="Shiraishi A."/>
            <person name="Satake H."/>
            <person name="Nakayama K."/>
        </authorList>
    </citation>
    <scope>NUCLEOTIDE SEQUENCE</scope>
</reference>
<keyword evidence="1" id="KW-0548">Nucleotidyltransferase</keyword>
<sequence>MDWLSDHRADIICHEKVVRIPLLDDKVLRVLGEKVEEKVRQLMSVKAKEKKQEEIIVVKDFPE</sequence>
<keyword evidence="1" id="KW-0808">Transferase</keyword>